<dbReference type="RefSeq" id="WP_164035439.1">
    <property type="nucleotide sequence ID" value="NZ_JAAGNZ010000001.1"/>
</dbReference>
<feature type="transmembrane region" description="Helical" evidence="1">
    <location>
        <begin position="78"/>
        <end position="101"/>
    </location>
</feature>
<comment type="caution">
    <text evidence="2">The sequence shown here is derived from an EMBL/GenBank/DDBJ whole genome shotgun (WGS) entry which is preliminary data.</text>
</comment>
<organism evidence="2 3">
    <name type="scientific">Spirosoma agri</name>
    <dbReference type="NCBI Taxonomy" id="1987381"/>
    <lineage>
        <taxon>Bacteria</taxon>
        <taxon>Pseudomonadati</taxon>
        <taxon>Bacteroidota</taxon>
        <taxon>Cytophagia</taxon>
        <taxon>Cytophagales</taxon>
        <taxon>Cytophagaceae</taxon>
        <taxon>Spirosoma</taxon>
    </lineage>
</organism>
<keyword evidence="1" id="KW-1133">Transmembrane helix</keyword>
<dbReference type="Proteomes" id="UP000477386">
    <property type="component" value="Unassembled WGS sequence"/>
</dbReference>
<evidence type="ECO:0000256" key="1">
    <source>
        <dbReference type="SAM" id="Phobius"/>
    </source>
</evidence>
<dbReference type="EMBL" id="JAAGNZ010000001">
    <property type="protein sequence ID" value="NEU66161.1"/>
    <property type="molecule type" value="Genomic_DNA"/>
</dbReference>
<dbReference type="Pfam" id="PF14087">
    <property type="entry name" value="DUF4267"/>
    <property type="match status" value="1"/>
</dbReference>
<feature type="transmembrane region" description="Helical" evidence="1">
    <location>
        <begin position="12"/>
        <end position="30"/>
    </location>
</feature>
<protein>
    <submittedName>
        <fullName evidence="2">DUF4267 domain-containing protein</fullName>
    </submittedName>
</protein>
<keyword evidence="1" id="KW-0472">Membrane</keyword>
<feature type="transmembrane region" description="Helical" evidence="1">
    <location>
        <begin position="50"/>
        <end position="71"/>
    </location>
</feature>
<dbReference type="AlphaFoldDB" id="A0A6M0IFM4"/>
<reference evidence="2 3" key="1">
    <citation type="submission" date="2020-02" db="EMBL/GenBank/DDBJ databases">
        <title>Draft genome sequence of two Spirosoma agri KCTC 52727 and Spirosoma terrae KCTC 52035.</title>
        <authorList>
            <person name="Rojas J."/>
            <person name="Ambika Manirajan B."/>
            <person name="Ratering S."/>
            <person name="Suarez C."/>
            <person name="Schnell S."/>
        </authorList>
    </citation>
    <scope>NUCLEOTIDE SEQUENCE [LARGE SCALE GENOMIC DNA]</scope>
    <source>
        <strain evidence="2 3">KCTC 52727</strain>
    </source>
</reference>
<accession>A0A6M0IFM4</accession>
<gene>
    <name evidence="2" type="ORF">GK091_04650</name>
</gene>
<keyword evidence="3" id="KW-1185">Reference proteome</keyword>
<sequence length="126" mass="14056">MQTDKLPLWAKITGYFFGIALLFLGARFLFLPETAERGFGLVYDQPSDSFHSIKGIRDLFTGLILIIFTAVNWRKPLMVVVLVGSLIPVVDMLVVLNALHAVPGTEWIHGLTAVASWVFAYFLSRS</sequence>
<name>A0A6M0IFM4_9BACT</name>
<evidence type="ECO:0000313" key="2">
    <source>
        <dbReference type="EMBL" id="NEU66161.1"/>
    </source>
</evidence>
<dbReference type="InterPro" id="IPR025363">
    <property type="entry name" value="DUF4267"/>
</dbReference>
<evidence type="ECO:0000313" key="3">
    <source>
        <dbReference type="Proteomes" id="UP000477386"/>
    </source>
</evidence>
<keyword evidence="1" id="KW-0812">Transmembrane</keyword>
<proteinExistence type="predicted"/>
<feature type="transmembrane region" description="Helical" evidence="1">
    <location>
        <begin position="107"/>
        <end position="124"/>
    </location>
</feature>